<dbReference type="Proteomes" id="UP000026962">
    <property type="component" value="Chromosome 1"/>
</dbReference>
<dbReference type="HOGENOM" id="CLU_2516540_0_0_1"/>
<accession>A0A0E0JP49</accession>
<evidence type="ECO:0000313" key="1">
    <source>
        <dbReference type="EnsemblPlants" id="OPUNC01G31200.2"/>
    </source>
</evidence>
<proteinExistence type="predicted"/>
<dbReference type="EnsemblPlants" id="OPUNC01G31200.2">
    <property type="protein sequence ID" value="OPUNC01G31200.2"/>
    <property type="gene ID" value="OPUNC01G31200"/>
</dbReference>
<keyword evidence="2" id="KW-1185">Reference proteome</keyword>
<dbReference type="Gramene" id="OPUNC01G31200.2">
    <property type="protein sequence ID" value="OPUNC01G31200.2"/>
    <property type="gene ID" value="OPUNC01G31200"/>
</dbReference>
<name>A0A0E0JP49_ORYPU</name>
<evidence type="ECO:0000313" key="2">
    <source>
        <dbReference type="Proteomes" id="UP000026962"/>
    </source>
</evidence>
<organism evidence="1">
    <name type="scientific">Oryza punctata</name>
    <name type="common">Red rice</name>
    <dbReference type="NCBI Taxonomy" id="4537"/>
    <lineage>
        <taxon>Eukaryota</taxon>
        <taxon>Viridiplantae</taxon>
        <taxon>Streptophyta</taxon>
        <taxon>Embryophyta</taxon>
        <taxon>Tracheophyta</taxon>
        <taxon>Spermatophyta</taxon>
        <taxon>Magnoliopsida</taxon>
        <taxon>Liliopsida</taxon>
        <taxon>Poales</taxon>
        <taxon>Poaceae</taxon>
        <taxon>BOP clade</taxon>
        <taxon>Oryzoideae</taxon>
        <taxon>Oryzeae</taxon>
        <taxon>Oryzinae</taxon>
        <taxon>Oryza</taxon>
    </lineage>
</organism>
<sequence length="85" mass="8962">MSRVLLVLQHAVSICRSISAMKTTVLELAALEILLYTSVAVNMLSNKKRLDGINKTKCICGASGSGEAAPAAVEETGRRGAGRRC</sequence>
<dbReference type="AlphaFoldDB" id="A0A0E0JP49"/>
<reference evidence="1" key="1">
    <citation type="submission" date="2015-04" db="UniProtKB">
        <authorList>
            <consortium name="EnsemblPlants"/>
        </authorList>
    </citation>
    <scope>IDENTIFICATION</scope>
</reference>
<protein>
    <submittedName>
        <fullName evidence="1">Uncharacterized protein</fullName>
    </submittedName>
</protein>
<reference evidence="1" key="2">
    <citation type="submission" date="2018-05" db="EMBL/GenBank/DDBJ databases">
        <title>OpunRS2 (Oryza punctata Reference Sequence Version 2).</title>
        <authorList>
            <person name="Zhang J."/>
            <person name="Kudrna D."/>
            <person name="Lee S."/>
            <person name="Talag J."/>
            <person name="Welchert J."/>
            <person name="Wing R.A."/>
        </authorList>
    </citation>
    <scope>NUCLEOTIDE SEQUENCE [LARGE SCALE GENOMIC DNA]</scope>
</reference>